<dbReference type="Proteomes" id="UP001055439">
    <property type="component" value="Chromosome 8"/>
</dbReference>
<accession>A0A9E7HKI8</accession>
<dbReference type="EMBL" id="CP097510">
    <property type="protein sequence ID" value="URE34840.1"/>
    <property type="molecule type" value="Genomic_DNA"/>
</dbReference>
<keyword evidence="2" id="KW-1185">Reference proteome</keyword>
<proteinExistence type="predicted"/>
<name>A0A9E7HKI8_9LILI</name>
<sequence length="96" mass="10531">MHHSCIFAYIPFAATAAGSRSRPPLLHTVACVHLTSSRTSTFPRFLLLQCGACNRLSPTRIALFLRGRHPPAAGPGQLLTDVPLAFMPDRDRPPRQ</sequence>
<reference evidence="1" key="1">
    <citation type="submission" date="2022-05" db="EMBL/GenBank/DDBJ databases">
        <title>The Musa troglodytarum L. genome provides insights into the mechanism of non-climacteric behaviour and enrichment of carotenoids.</title>
        <authorList>
            <person name="Wang J."/>
        </authorList>
    </citation>
    <scope>NUCLEOTIDE SEQUENCE</scope>
    <source>
        <tissue evidence="1">Leaf</tissue>
    </source>
</reference>
<evidence type="ECO:0000313" key="1">
    <source>
        <dbReference type="EMBL" id="URE34840.1"/>
    </source>
</evidence>
<evidence type="ECO:0000313" key="2">
    <source>
        <dbReference type="Proteomes" id="UP001055439"/>
    </source>
</evidence>
<protein>
    <submittedName>
        <fullName evidence="1">Uncharacterized protein</fullName>
    </submittedName>
</protein>
<gene>
    <name evidence="1" type="ORF">MUK42_35183</name>
</gene>
<dbReference type="AlphaFoldDB" id="A0A9E7HKI8"/>
<organism evidence="1 2">
    <name type="scientific">Musa troglodytarum</name>
    <name type="common">fe'i banana</name>
    <dbReference type="NCBI Taxonomy" id="320322"/>
    <lineage>
        <taxon>Eukaryota</taxon>
        <taxon>Viridiplantae</taxon>
        <taxon>Streptophyta</taxon>
        <taxon>Embryophyta</taxon>
        <taxon>Tracheophyta</taxon>
        <taxon>Spermatophyta</taxon>
        <taxon>Magnoliopsida</taxon>
        <taxon>Liliopsida</taxon>
        <taxon>Zingiberales</taxon>
        <taxon>Musaceae</taxon>
        <taxon>Musa</taxon>
    </lineage>
</organism>